<feature type="compositionally biased region" description="Basic and acidic residues" evidence="1">
    <location>
        <begin position="144"/>
        <end position="153"/>
    </location>
</feature>
<reference evidence="3 4" key="1">
    <citation type="journal article" date="2016" name="Genome Biol. Evol.">
        <title>Divergent and convergent evolution of fungal pathogenicity.</title>
        <authorList>
            <person name="Shang Y."/>
            <person name="Xiao G."/>
            <person name="Zheng P."/>
            <person name="Cen K."/>
            <person name="Zhan S."/>
            <person name="Wang C."/>
        </authorList>
    </citation>
    <scope>NUCLEOTIDE SEQUENCE [LARGE SCALE GENOMIC DNA]</scope>
    <source>
        <strain evidence="3 4">ARSEF 7405</strain>
    </source>
</reference>
<keyword evidence="4" id="KW-1185">Reference proteome</keyword>
<name>A0A167Y0J1_9EURO</name>
<feature type="region of interest" description="Disordered" evidence="1">
    <location>
        <begin position="80"/>
        <end position="153"/>
    </location>
</feature>
<protein>
    <submittedName>
        <fullName evidence="3">Endoplasmic reticulum, protein Pkr1</fullName>
    </submittedName>
</protein>
<feature type="transmembrane region" description="Helical" evidence="2">
    <location>
        <begin position="48"/>
        <end position="66"/>
    </location>
</feature>
<dbReference type="GO" id="GO:0005789">
    <property type="term" value="C:endoplasmic reticulum membrane"/>
    <property type="evidence" value="ECO:0007669"/>
    <property type="project" value="TreeGrafter"/>
</dbReference>
<feature type="compositionally biased region" description="Basic and acidic residues" evidence="1">
    <location>
        <begin position="80"/>
        <end position="89"/>
    </location>
</feature>
<keyword evidence="2" id="KW-1133">Transmembrane helix</keyword>
<dbReference type="Pfam" id="PF08636">
    <property type="entry name" value="Pkr1"/>
    <property type="match status" value="1"/>
</dbReference>
<dbReference type="Proteomes" id="UP000242877">
    <property type="component" value="Unassembled WGS sequence"/>
</dbReference>
<evidence type="ECO:0000313" key="4">
    <source>
        <dbReference type="Proteomes" id="UP000242877"/>
    </source>
</evidence>
<dbReference type="EMBL" id="AZGZ01000016">
    <property type="protein sequence ID" value="KZZ90708.1"/>
    <property type="molecule type" value="Genomic_DNA"/>
</dbReference>
<feature type="compositionally biased region" description="Low complexity" evidence="1">
    <location>
        <begin position="112"/>
        <end position="121"/>
    </location>
</feature>
<evidence type="ECO:0000256" key="1">
    <source>
        <dbReference type="SAM" id="MobiDB-lite"/>
    </source>
</evidence>
<comment type="caution">
    <text evidence="3">The sequence shown here is derived from an EMBL/GenBank/DDBJ whole genome shotgun (WGS) entry which is preliminary data.</text>
</comment>
<keyword evidence="2" id="KW-0472">Membrane</keyword>
<keyword evidence="2" id="KW-0812">Transmembrane</keyword>
<dbReference type="InterPro" id="IPR013945">
    <property type="entry name" value="Pkr1"/>
</dbReference>
<dbReference type="AlphaFoldDB" id="A0A167Y0J1"/>
<organism evidence="3 4">
    <name type="scientific">Ascosphaera apis ARSEF 7405</name>
    <dbReference type="NCBI Taxonomy" id="392613"/>
    <lineage>
        <taxon>Eukaryota</taxon>
        <taxon>Fungi</taxon>
        <taxon>Dikarya</taxon>
        <taxon>Ascomycota</taxon>
        <taxon>Pezizomycotina</taxon>
        <taxon>Eurotiomycetes</taxon>
        <taxon>Eurotiomycetidae</taxon>
        <taxon>Onygenales</taxon>
        <taxon>Ascosphaeraceae</taxon>
        <taxon>Ascosphaera</taxon>
    </lineage>
</organism>
<evidence type="ECO:0000313" key="3">
    <source>
        <dbReference type="EMBL" id="KZZ90708.1"/>
    </source>
</evidence>
<dbReference type="VEuPathDB" id="FungiDB:AAP_03803"/>
<dbReference type="GO" id="GO:0070072">
    <property type="term" value="P:vacuolar proton-transporting V-type ATPase complex assembly"/>
    <property type="evidence" value="ECO:0007669"/>
    <property type="project" value="InterPro"/>
</dbReference>
<sequence>MAAFIEDLWNSIFTPGPTPTLLVATNASFGALQVVLLSLLIATHSIHFVILSIICGGLWWAINWFAAELLAFNKQEEESRQAQKDKTELEGSEAAVDDEITNVEISSEKSPAEPAAISSSIDADDARPRLVSSSSSGNISADSDWERIDQVAK</sequence>
<dbReference type="OrthoDB" id="9626941at2759"/>
<proteinExistence type="predicted"/>
<dbReference type="PANTHER" id="PTHR28251">
    <property type="entry name" value="V-TYPE ATPASE ASSEMBLY FACTOR PKR1"/>
    <property type="match status" value="1"/>
</dbReference>
<dbReference type="PANTHER" id="PTHR28251:SF1">
    <property type="entry name" value="V-TYPE ATPASE ASSEMBLY FACTOR PKR1"/>
    <property type="match status" value="1"/>
</dbReference>
<evidence type="ECO:0000256" key="2">
    <source>
        <dbReference type="SAM" id="Phobius"/>
    </source>
</evidence>
<accession>A0A167Y0J1</accession>
<gene>
    <name evidence="3" type="ORF">AAP_03803</name>
</gene>
<feature type="compositionally biased region" description="Low complexity" evidence="1">
    <location>
        <begin position="132"/>
        <end position="142"/>
    </location>
</feature>
<feature type="transmembrane region" description="Helical" evidence="2">
    <location>
        <begin position="20"/>
        <end position="41"/>
    </location>
</feature>